<protein>
    <submittedName>
        <fullName evidence="2">Uncharacterized protein</fullName>
    </submittedName>
</protein>
<organism evidence="2 3">
    <name type="scientific">Aromia moschata</name>
    <dbReference type="NCBI Taxonomy" id="1265417"/>
    <lineage>
        <taxon>Eukaryota</taxon>
        <taxon>Metazoa</taxon>
        <taxon>Ecdysozoa</taxon>
        <taxon>Arthropoda</taxon>
        <taxon>Hexapoda</taxon>
        <taxon>Insecta</taxon>
        <taxon>Pterygota</taxon>
        <taxon>Neoptera</taxon>
        <taxon>Endopterygota</taxon>
        <taxon>Coleoptera</taxon>
        <taxon>Polyphaga</taxon>
        <taxon>Cucujiformia</taxon>
        <taxon>Chrysomeloidea</taxon>
        <taxon>Cerambycidae</taxon>
        <taxon>Cerambycinae</taxon>
        <taxon>Callichromatini</taxon>
        <taxon>Aromia</taxon>
    </lineage>
</organism>
<dbReference type="Gene3D" id="3.30.420.10">
    <property type="entry name" value="Ribonuclease H-like superfamily/Ribonuclease H"/>
    <property type="match status" value="1"/>
</dbReference>
<accession>A0AAV8YTV4</accession>
<dbReference type="Proteomes" id="UP001162162">
    <property type="component" value="Unassembled WGS sequence"/>
</dbReference>
<dbReference type="AlphaFoldDB" id="A0AAV8YTV4"/>
<feature type="coiled-coil region" evidence="1">
    <location>
        <begin position="157"/>
        <end position="184"/>
    </location>
</feature>
<dbReference type="InterPro" id="IPR036397">
    <property type="entry name" value="RNaseH_sf"/>
</dbReference>
<comment type="caution">
    <text evidence="2">The sequence shown here is derived from an EMBL/GenBank/DDBJ whole genome shotgun (WGS) entry which is preliminary data.</text>
</comment>
<evidence type="ECO:0000256" key="1">
    <source>
        <dbReference type="SAM" id="Coils"/>
    </source>
</evidence>
<reference evidence="2" key="1">
    <citation type="journal article" date="2023" name="Insect Mol. Biol.">
        <title>Genome sequencing provides insights into the evolution of gene families encoding plant cell wall-degrading enzymes in longhorned beetles.</title>
        <authorList>
            <person name="Shin N.R."/>
            <person name="Okamura Y."/>
            <person name="Kirsch R."/>
            <person name="Pauchet Y."/>
        </authorList>
    </citation>
    <scope>NUCLEOTIDE SEQUENCE</scope>
    <source>
        <strain evidence="2">AMC_N1</strain>
    </source>
</reference>
<evidence type="ECO:0000313" key="2">
    <source>
        <dbReference type="EMBL" id="KAJ8954311.1"/>
    </source>
</evidence>
<keyword evidence="3" id="KW-1185">Reference proteome</keyword>
<dbReference type="EMBL" id="JAPWTK010000049">
    <property type="protein sequence ID" value="KAJ8954311.1"/>
    <property type="molecule type" value="Genomic_DNA"/>
</dbReference>
<keyword evidence="1" id="KW-0175">Coiled coil</keyword>
<gene>
    <name evidence="2" type="ORF">NQ318_005897</name>
</gene>
<name>A0AAV8YTV4_9CUCU</name>
<sequence>MSSRKRATAAALIIAISRKQRRERTRKRIWIKEWIARRPALDAYTMLLDELRSEDPKQLKIFLHKISKLNTNMRDSIKARERLALTLRFLATGDSYHSLMYLFRIPVCTISKIIPECCEAVNEVLKNDYFKMKNIHRSPDLHPLDFSIWSNLKDIVYQEEVNSLQDLRQRIQEAANTFKNNREILFDIQRHLRRVINEEVFIVNELYEEVRGQFGIAAVVSEEHPAVDDDKLIQNNKCKRKWCKILIVWVKPRRLELRRPKLFVVMVSYLSASRRRCKQCCARRHVICESHVMVSGPHMTVYECLALIII</sequence>
<proteinExistence type="predicted"/>
<evidence type="ECO:0000313" key="3">
    <source>
        <dbReference type="Proteomes" id="UP001162162"/>
    </source>
</evidence>
<dbReference type="GO" id="GO:0003676">
    <property type="term" value="F:nucleic acid binding"/>
    <property type="evidence" value="ECO:0007669"/>
    <property type="project" value="InterPro"/>
</dbReference>